<keyword evidence="6" id="KW-0732">Signal</keyword>
<feature type="signal peptide" evidence="6">
    <location>
        <begin position="1"/>
        <end position="16"/>
    </location>
</feature>
<dbReference type="Pfam" id="PF09532">
    <property type="entry name" value="FDF"/>
    <property type="match status" value="1"/>
</dbReference>
<feature type="domain" description="YjeF N-terminal" evidence="7">
    <location>
        <begin position="536"/>
        <end position="795"/>
    </location>
</feature>
<evidence type="ECO:0000313" key="10">
    <source>
        <dbReference type="Proteomes" id="UP000298493"/>
    </source>
</evidence>
<evidence type="ECO:0000259" key="7">
    <source>
        <dbReference type="PROSITE" id="PS51385"/>
    </source>
</evidence>
<gene>
    <name evidence="9" type="ORF">E6O75_ATG06481</name>
</gene>
<dbReference type="EMBL" id="SNSC02000014">
    <property type="protein sequence ID" value="TID18405.1"/>
    <property type="molecule type" value="Genomic_DNA"/>
</dbReference>
<name>A0A4Z1P361_9PEZI</name>
<dbReference type="PROSITE" id="PS51385">
    <property type="entry name" value="YJEF_N"/>
    <property type="match status" value="1"/>
</dbReference>
<dbReference type="SMART" id="SM01199">
    <property type="entry name" value="FDF"/>
    <property type="match status" value="1"/>
</dbReference>
<dbReference type="Pfam" id="PF03853">
    <property type="entry name" value="YjeF_N"/>
    <property type="match status" value="1"/>
</dbReference>
<feature type="compositionally biased region" description="Basic and acidic residues" evidence="5">
    <location>
        <begin position="209"/>
        <end position="227"/>
    </location>
</feature>
<dbReference type="GO" id="GO:0033962">
    <property type="term" value="P:P-body assembly"/>
    <property type="evidence" value="ECO:0007669"/>
    <property type="project" value="TreeGrafter"/>
</dbReference>
<feature type="region of interest" description="Disordered" evidence="5">
    <location>
        <begin position="63"/>
        <end position="90"/>
    </location>
</feature>
<dbReference type="Proteomes" id="UP000298493">
    <property type="component" value="Unassembled WGS sequence"/>
</dbReference>
<dbReference type="InterPro" id="IPR019050">
    <property type="entry name" value="FDF_dom"/>
</dbReference>
<dbReference type="InterPro" id="IPR036652">
    <property type="entry name" value="YjeF_N_dom_sf"/>
</dbReference>
<keyword evidence="4" id="KW-0963">Cytoplasm</keyword>
<dbReference type="Gene3D" id="3.40.50.10260">
    <property type="entry name" value="YjeF N-terminal domain"/>
    <property type="match status" value="1"/>
</dbReference>
<evidence type="ECO:0000256" key="4">
    <source>
        <dbReference type="ARBA" id="ARBA00022490"/>
    </source>
</evidence>
<comment type="subcellular location">
    <subcellularLocation>
        <location evidence="1">Cytoplasm</location>
        <location evidence="1">P-body</location>
    </subcellularLocation>
</comment>
<feature type="region of interest" description="Disordered" evidence="5">
    <location>
        <begin position="471"/>
        <end position="513"/>
    </location>
</feature>
<dbReference type="OrthoDB" id="10030313at2759"/>
<protein>
    <recommendedName>
        <fullName evidence="3">Enhancer of mRNA-decapping protein 3</fullName>
    </recommendedName>
</protein>
<dbReference type="InterPro" id="IPR025762">
    <property type="entry name" value="DFDF"/>
</dbReference>
<dbReference type="GO" id="GO:0000932">
    <property type="term" value="C:P-body"/>
    <property type="evidence" value="ECO:0007669"/>
    <property type="project" value="UniProtKB-SubCell"/>
</dbReference>
<evidence type="ECO:0000256" key="6">
    <source>
        <dbReference type="SAM" id="SignalP"/>
    </source>
</evidence>
<accession>A0A4Z1P361</accession>
<dbReference type="SMART" id="SM01271">
    <property type="entry name" value="LSM14"/>
    <property type="match status" value="1"/>
</dbReference>
<proteinExistence type="inferred from homology"/>
<comment type="caution">
    <text evidence="9">The sequence shown here is derived from an EMBL/GenBank/DDBJ whole genome shotgun (WGS) entry which is preliminary data.</text>
</comment>
<feature type="domain" description="DFDF" evidence="8">
    <location>
        <begin position="342"/>
        <end position="378"/>
    </location>
</feature>
<feature type="compositionally biased region" description="Polar residues" evidence="5">
    <location>
        <begin position="306"/>
        <end position="318"/>
    </location>
</feature>
<evidence type="ECO:0000313" key="9">
    <source>
        <dbReference type="EMBL" id="TID18405.1"/>
    </source>
</evidence>
<dbReference type="PROSITE" id="PS51512">
    <property type="entry name" value="DFDF"/>
    <property type="match status" value="1"/>
</dbReference>
<evidence type="ECO:0000256" key="3">
    <source>
        <dbReference type="ARBA" id="ARBA00015797"/>
    </source>
</evidence>
<dbReference type="AlphaFoldDB" id="A0A4Z1P361"/>
<keyword evidence="10" id="KW-1185">Reference proteome</keyword>
<evidence type="ECO:0000256" key="5">
    <source>
        <dbReference type="SAM" id="MobiDB-lite"/>
    </source>
</evidence>
<sequence length="823" mass="89502">MAAFVGLTIAVTLKQGAVIQGLVASVDPNTASLVLQDVYFPNTGQRVGNWTVQGHQIADLQVQDISSPPPPPVHQDHYNHSQPHSHRPSVISTLHPEASHIAPSIPSPQPPVDSHDDPAILSFGRRPTQVDAFVQPPQEAPSTPVKVAANDVEREKARRELPKPQIPYIATLVDSGNKKKLSSRRRGKDAAATLKAPFSNLDINSAAEQEHLDVEESDEPTAREQNIRRVSINKTRNGKPMDDVPDLPHVAEMKAKKTKQKARRNEQAAARAGMLQNDGEGESSPEVARKGTTNGTFRGKGWRQTPILQEPQSTTNPRRANFTGKLTRRQRMEQEAQNGWATEDAGDIQELPEFDFAENLSKFDKRSVFDQIRTEDTTADEDRLVSFNRTPARPGTYGGKNLHPTENVLDSPKAGPRRTSTVQDSDTDEAFDFDSGRGNMKMNSRNSSKRAAFRNGNVTRTLEMRVADDAIGHKENQAPRGLRGNEGLRESVSAGSPNPARFTPPESPSMSQTMPGAHFSIATNGRACPTIMPAGMAAIEEVAESEFGLGPEMITESAGRGIAEVAMATLGSANGKRATRENPRADVRPWAVILAGNHHAGARALAAARQLRERNIRTLTCIVGFERQAIELIPEVRRQAEILIKMGGIVRGWTDVQNYLKSEGPPEVIIDAFLSYTKPYDALGPEDSRAFLDCVDRLNRGRGVKSVTLSVDMPSGLNGSTGESSIRSAGGQENIHIHADHVVCIGAPRIGLLRALQRATVMVNSVKNGYAEAAEMMLSCQAWVVDVGINRAWKQSGMANSKGVKFGSDWVVPLKLAEGSGEE</sequence>
<evidence type="ECO:0000256" key="2">
    <source>
        <dbReference type="ARBA" id="ARBA00006610"/>
    </source>
</evidence>
<reference evidence="9 10" key="1">
    <citation type="submission" date="2019-04" db="EMBL/GenBank/DDBJ databases">
        <title>High contiguity whole genome sequence and gene annotation resource for two Venturia nashicola isolates.</title>
        <authorList>
            <person name="Prokchorchik M."/>
            <person name="Won K."/>
            <person name="Lee Y."/>
            <person name="Choi E.D."/>
            <person name="Segonzac C."/>
            <person name="Sohn K.H."/>
        </authorList>
    </citation>
    <scope>NUCLEOTIDE SEQUENCE [LARGE SCALE GENOMIC DNA]</scope>
    <source>
        <strain evidence="9 10">PRI2</strain>
    </source>
</reference>
<dbReference type="PANTHER" id="PTHR13612:SF0">
    <property type="entry name" value="ENHANCER OF MRNA-DECAPPING PROTEIN 3"/>
    <property type="match status" value="1"/>
</dbReference>
<feature type="chain" id="PRO_5021409293" description="Enhancer of mRNA-decapping protein 3" evidence="6">
    <location>
        <begin position="17"/>
        <end position="823"/>
    </location>
</feature>
<organism evidence="9 10">
    <name type="scientific">Venturia nashicola</name>
    <dbReference type="NCBI Taxonomy" id="86259"/>
    <lineage>
        <taxon>Eukaryota</taxon>
        <taxon>Fungi</taxon>
        <taxon>Dikarya</taxon>
        <taxon>Ascomycota</taxon>
        <taxon>Pezizomycotina</taxon>
        <taxon>Dothideomycetes</taxon>
        <taxon>Pleosporomycetidae</taxon>
        <taxon>Venturiales</taxon>
        <taxon>Venturiaceae</taxon>
        <taxon>Venturia</taxon>
    </lineage>
</organism>
<dbReference type="Gene3D" id="2.30.30.100">
    <property type="match status" value="1"/>
</dbReference>
<comment type="similarity">
    <text evidence="2">Belongs to the EDC3 family.</text>
</comment>
<dbReference type="PANTHER" id="PTHR13612">
    <property type="entry name" value="ENHANCER OF MRNA-DECAPPING PROTEIN 3"/>
    <property type="match status" value="1"/>
</dbReference>
<dbReference type="GO" id="GO:0031087">
    <property type="term" value="P:deadenylation-independent decapping of nuclear-transcribed mRNA"/>
    <property type="evidence" value="ECO:0007669"/>
    <property type="project" value="TreeGrafter"/>
</dbReference>
<dbReference type="GO" id="GO:0003729">
    <property type="term" value="F:mRNA binding"/>
    <property type="evidence" value="ECO:0007669"/>
    <property type="project" value="TreeGrafter"/>
</dbReference>
<feature type="region of interest" description="Disordered" evidence="5">
    <location>
        <begin position="209"/>
        <end position="345"/>
    </location>
</feature>
<dbReference type="InterPro" id="IPR025609">
    <property type="entry name" value="Lsm14-like_N"/>
</dbReference>
<evidence type="ECO:0000259" key="8">
    <source>
        <dbReference type="PROSITE" id="PS51512"/>
    </source>
</evidence>
<evidence type="ECO:0000256" key="1">
    <source>
        <dbReference type="ARBA" id="ARBA00004201"/>
    </source>
</evidence>
<dbReference type="SUPFAM" id="SSF64153">
    <property type="entry name" value="YjeF N-terminal domain-like"/>
    <property type="match status" value="1"/>
</dbReference>
<dbReference type="InterPro" id="IPR004443">
    <property type="entry name" value="YjeF_N_dom"/>
</dbReference>
<feature type="region of interest" description="Disordered" evidence="5">
    <location>
        <begin position="380"/>
        <end position="454"/>
    </location>
</feature>
<dbReference type="STRING" id="86259.A0A4Z1P361"/>